<dbReference type="InterPro" id="IPR013783">
    <property type="entry name" value="Ig-like_fold"/>
</dbReference>
<dbReference type="InterPro" id="IPR003599">
    <property type="entry name" value="Ig_sub"/>
</dbReference>
<dbReference type="InterPro" id="IPR058814">
    <property type="entry name" value="ZIG1/7_N"/>
</dbReference>
<dbReference type="PANTHER" id="PTHR44337:SF20">
    <property type="entry name" value="CARCINOEMBRYONIC ANTIGEN-RELATED CELL ADHESION MOLECULE 5-RELATED"/>
    <property type="match status" value="1"/>
</dbReference>
<evidence type="ECO:0000259" key="6">
    <source>
        <dbReference type="PROSITE" id="PS50835"/>
    </source>
</evidence>
<dbReference type="InParanoid" id="E3NJS5"/>
<evidence type="ECO:0000256" key="2">
    <source>
        <dbReference type="ARBA" id="ARBA00023157"/>
    </source>
</evidence>
<evidence type="ECO:0000256" key="5">
    <source>
        <dbReference type="SAM" id="SignalP"/>
    </source>
</evidence>
<feature type="signal peptide" evidence="5">
    <location>
        <begin position="1"/>
        <end position="20"/>
    </location>
</feature>
<accession>E3NJS5</accession>
<dbReference type="OrthoDB" id="5970915at2759"/>
<evidence type="ECO:0000313" key="8">
    <source>
        <dbReference type="Proteomes" id="UP000008281"/>
    </source>
</evidence>
<evidence type="ECO:0000256" key="1">
    <source>
        <dbReference type="ARBA" id="ARBA00022729"/>
    </source>
</evidence>
<dbReference type="InterPro" id="IPR007110">
    <property type="entry name" value="Ig-like_dom"/>
</dbReference>
<dbReference type="OMA" id="RMVLECP"/>
<gene>
    <name evidence="7" type="primary">Cre-zig-7</name>
    <name evidence="7" type="ORF">CRE_20076</name>
</gene>
<keyword evidence="2" id="KW-1015">Disulfide bond</keyword>
<dbReference type="eggNOG" id="ENOG502S990">
    <property type="taxonomic scope" value="Eukaryota"/>
</dbReference>
<dbReference type="SMART" id="SM00408">
    <property type="entry name" value="IGc2"/>
    <property type="match status" value="1"/>
</dbReference>
<dbReference type="Pfam" id="PF13927">
    <property type="entry name" value="Ig_3"/>
    <property type="match status" value="1"/>
</dbReference>
<dbReference type="InterPro" id="IPR036179">
    <property type="entry name" value="Ig-like_dom_sf"/>
</dbReference>
<name>E3NJS5_CAERE</name>
<dbReference type="SUPFAM" id="SSF48726">
    <property type="entry name" value="Immunoglobulin"/>
    <property type="match status" value="1"/>
</dbReference>
<keyword evidence="1 5" id="KW-0732">Signal</keyword>
<dbReference type="PROSITE" id="PS50835">
    <property type="entry name" value="IG_LIKE"/>
    <property type="match status" value="1"/>
</dbReference>
<dbReference type="InterPro" id="IPR003598">
    <property type="entry name" value="Ig_sub2"/>
</dbReference>
<dbReference type="PANTHER" id="PTHR44337">
    <property type="entry name" value="CARCINOEMBRYONIC ANTIGEN-RELATED CELL ADHESION MOLECULE 8"/>
    <property type="match status" value="1"/>
</dbReference>
<dbReference type="InterPro" id="IPR052598">
    <property type="entry name" value="IgSF_CEA-related"/>
</dbReference>
<evidence type="ECO:0000256" key="4">
    <source>
        <dbReference type="ARBA" id="ARBA00023319"/>
    </source>
</evidence>
<dbReference type="SMART" id="SM00409">
    <property type="entry name" value="IG"/>
    <property type="match status" value="2"/>
</dbReference>
<feature type="chain" id="PRO_5003178700" evidence="5">
    <location>
        <begin position="21"/>
        <end position="255"/>
    </location>
</feature>
<reference evidence="7" key="1">
    <citation type="submission" date="2007-07" db="EMBL/GenBank/DDBJ databases">
        <title>PCAP assembly of the Caenorhabditis remanei genome.</title>
        <authorList>
            <consortium name="The Caenorhabditis remanei Sequencing Consortium"/>
            <person name="Wilson R.K."/>
        </authorList>
    </citation>
    <scope>NUCLEOTIDE SEQUENCE [LARGE SCALE GENOMIC DNA]</scope>
    <source>
        <strain evidence="7">PB4641</strain>
    </source>
</reference>
<dbReference type="Gene3D" id="2.60.40.10">
    <property type="entry name" value="Immunoglobulins"/>
    <property type="match status" value="1"/>
</dbReference>
<keyword evidence="8" id="KW-1185">Reference proteome</keyword>
<dbReference type="EMBL" id="DS268756">
    <property type="protein sequence ID" value="EFP01136.1"/>
    <property type="molecule type" value="Genomic_DNA"/>
</dbReference>
<protein>
    <submittedName>
        <fullName evidence="7">CRE-ZIG-7 protein</fullName>
    </submittedName>
</protein>
<proteinExistence type="predicted"/>
<keyword evidence="4" id="KW-0393">Immunoglobulin domain</keyword>
<organism evidence="8">
    <name type="scientific">Caenorhabditis remanei</name>
    <name type="common">Caenorhabditis vulgaris</name>
    <dbReference type="NCBI Taxonomy" id="31234"/>
    <lineage>
        <taxon>Eukaryota</taxon>
        <taxon>Metazoa</taxon>
        <taxon>Ecdysozoa</taxon>
        <taxon>Nematoda</taxon>
        <taxon>Chromadorea</taxon>
        <taxon>Rhabditida</taxon>
        <taxon>Rhabditina</taxon>
        <taxon>Rhabditomorpha</taxon>
        <taxon>Rhabditoidea</taxon>
        <taxon>Rhabditidae</taxon>
        <taxon>Peloderinae</taxon>
        <taxon>Caenorhabditis</taxon>
    </lineage>
</organism>
<dbReference type="Proteomes" id="UP000008281">
    <property type="component" value="Unassembled WGS sequence"/>
</dbReference>
<feature type="domain" description="Ig-like" evidence="6">
    <location>
        <begin position="147"/>
        <end position="232"/>
    </location>
</feature>
<dbReference type="HOGENOM" id="CLU_1162045_0_0_1"/>
<sequence>MRNKEMNYLILIGLLPLALAQVTVIGNLAVVAVPESHVGTPNKTLYADDSQFCECAAQKTWKNMSDVEYGEFTRLSDGKVFPGTVNQGKVYLEIGKVSVKVAGRYRCEVRTLDKEIHSGNLIIYCESLSVKLPSNFWTSVPPVLDFPTAVRVSEVLNARPPHVIGAERKGLHGERMVLECPILANPEPMVRWDKNGEPLGNSENIEYDGNNLILTELTEEHAGKYRCTGDNSFPLFVDGPSIPHQLYFDQDIKVV</sequence>
<evidence type="ECO:0000256" key="3">
    <source>
        <dbReference type="ARBA" id="ARBA00023180"/>
    </source>
</evidence>
<keyword evidence="3" id="KW-0325">Glycoprotein</keyword>
<evidence type="ECO:0000313" key="7">
    <source>
        <dbReference type="EMBL" id="EFP01136.1"/>
    </source>
</evidence>
<dbReference type="Pfam" id="PF26428">
    <property type="entry name" value="Zwei_Ig_N"/>
    <property type="match status" value="1"/>
</dbReference>
<dbReference type="STRING" id="31234.E3NJS5"/>
<dbReference type="AlphaFoldDB" id="E3NJS5"/>